<evidence type="ECO:0000313" key="1">
    <source>
        <dbReference type="EMBL" id="NWC32978.1"/>
    </source>
</evidence>
<evidence type="ECO:0000313" key="2">
    <source>
        <dbReference type="Proteomes" id="UP000520592"/>
    </source>
</evidence>
<organism evidence="1 2">
    <name type="scientific">Pseudomonas gingeri</name>
    <dbReference type="NCBI Taxonomy" id="117681"/>
    <lineage>
        <taxon>Bacteria</taxon>
        <taxon>Pseudomonadati</taxon>
        <taxon>Pseudomonadota</taxon>
        <taxon>Gammaproteobacteria</taxon>
        <taxon>Pseudomonadales</taxon>
        <taxon>Pseudomonadaceae</taxon>
        <taxon>Pseudomonas</taxon>
    </lineage>
</organism>
<dbReference type="EMBL" id="JACAQD010000011">
    <property type="protein sequence ID" value="NWC32978.1"/>
    <property type="molecule type" value="Genomic_DNA"/>
</dbReference>
<reference evidence="1 2" key="1">
    <citation type="submission" date="2020-04" db="EMBL/GenBank/DDBJ databases">
        <title>Molecular characterization of pseudomonads from Agaricus bisporus reveal novel blotch 2 pathogens in Western Europe.</title>
        <authorList>
            <person name="Taparia T."/>
            <person name="Krijger M."/>
            <person name="Haynes E."/>
            <person name="Elpinstone J.G."/>
            <person name="Noble R."/>
            <person name="Van Der Wolf J."/>
        </authorList>
    </citation>
    <scope>NUCLEOTIDE SEQUENCE [LARGE SCALE GENOMIC DNA]</scope>
    <source>
        <strain evidence="1 2">IPO3737</strain>
    </source>
</reference>
<dbReference type="AlphaFoldDB" id="A0A7Y7YAW2"/>
<protein>
    <submittedName>
        <fullName evidence="1">Uncharacterized protein</fullName>
    </submittedName>
</protein>
<proteinExistence type="predicted"/>
<accession>A0A7Y7YAW2</accession>
<comment type="caution">
    <text evidence="1">The sequence shown here is derived from an EMBL/GenBank/DDBJ whole genome shotgun (WGS) entry which is preliminary data.</text>
</comment>
<name>A0A7Y7YAW2_9PSED</name>
<dbReference type="Proteomes" id="UP000520592">
    <property type="component" value="Unassembled WGS sequence"/>
</dbReference>
<sequence>MDDVEKNPSWVTRGKTIRELIEELQTFDDLDIPVEISVDGGDTQKPISLVIRSDGVCVLLNCEE</sequence>
<dbReference type="RefSeq" id="WP_177057164.1">
    <property type="nucleotide sequence ID" value="NZ_JACAPB010000001.1"/>
</dbReference>
<gene>
    <name evidence="1" type="ORF">HX876_11295</name>
</gene>